<comment type="caution">
    <text evidence="2">The sequence shown here is derived from an EMBL/GenBank/DDBJ whole genome shotgun (WGS) entry which is preliminary data.</text>
</comment>
<feature type="compositionally biased region" description="Polar residues" evidence="1">
    <location>
        <begin position="88"/>
        <end position="100"/>
    </location>
</feature>
<organism evidence="2 3">
    <name type="scientific">Ramazzottius varieornatus</name>
    <name type="common">Water bear</name>
    <name type="synonym">Tardigrade</name>
    <dbReference type="NCBI Taxonomy" id="947166"/>
    <lineage>
        <taxon>Eukaryota</taxon>
        <taxon>Metazoa</taxon>
        <taxon>Ecdysozoa</taxon>
        <taxon>Tardigrada</taxon>
        <taxon>Eutardigrada</taxon>
        <taxon>Parachela</taxon>
        <taxon>Hypsibioidea</taxon>
        <taxon>Ramazzottiidae</taxon>
        <taxon>Ramazzottius</taxon>
    </lineage>
</organism>
<dbReference type="AlphaFoldDB" id="A0A1D1VPT0"/>
<evidence type="ECO:0000313" key="2">
    <source>
        <dbReference type="EMBL" id="GAV01728.1"/>
    </source>
</evidence>
<protein>
    <submittedName>
        <fullName evidence="2">Uncharacterized protein</fullName>
    </submittedName>
</protein>
<feature type="region of interest" description="Disordered" evidence="1">
    <location>
        <begin position="63"/>
        <end position="106"/>
    </location>
</feature>
<keyword evidence="3" id="KW-1185">Reference proteome</keyword>
<proteinExistence type="predicted"/>
<feature type="region of interest" description="Disordered" evidence="1">
    <location>
        <begin position="28"/>
        <end position="51"/>
    </location>
</feature>
<dbReference type="EMBL" id="BDGG01000007">
    <property type="protein sequence ID" value="GAV01728.1"/>
    <property type="molecule type" value="Genomic_DNA"/>
</dbReference>
<accession>A0A1D1VPT0</accession>
<sequence>MVLCGQKQCGAMERKHRRSALQHLQGAARPGSHFVHGRWSTPQPQIPHRRLGQTAGVFKETVGTAGTKRPVSKLQRGRRFPVERRGQQRGQCCASAQSTEPYIGSGNLPDHLYARWSQIQGQRTERSLPKVPQSGT</sequence>
<name>A0A1D1VPT0_RAMVA</name>
<evidence type="ECO:0000313" key="3">
    <source>
        <dbReference type="Proteomes" id="UP000186922"/>
    </source>
</evidence>
<evidence type="ECO:0000256" key="1">
    <source>
        <dbReference type="SAM" id="MobiDB-lite"/>
    </source>
</evidence>
<dbReference type="Proteomes" id="UP000186922">
    <property type="component" value="Unassembled WGS sequence"/>
</dbReference>
<reference evidence="2 3" key="1">
    <citation type="journal article" date="2016" name="Nat. Commun.">
        <title>Extremotolerant tardigrade genome and improved radiotolerance of human cultured cells by tardigrade-unique protein.</title>
        <authorList>
            <person name="Hashimoto T."/>
            <person name="Horikawa D.D."/>
            <person name="Saito Y."/>
            <person name="Kuwahara H."/>
            <person name="Kozuka-Hata H."/>
            <person name="Shin-I T."/>
            <person name="Minakuchi Y."/>
            <person name="Ohishi K."/>
            <person name="Motoyama A."/>
            <person name="Aizu T."/>
            <person name="Enomoto A."/>
            <person name="Kondo K."/>
            <person name="Tanaka S."/>
            <person name="Hara Y."/>
            <person name="Koshikawa S."/>
            <person name="Sagara H."/>
            <person name="Miura T."/>
            <person name="Yokobori S."/>
            <person name="Miyagawa K."/>
            <person name="Suzuki Y."/>
            <person name="Kubo T."/>
            <person name="Oyama M."/>
            <person name="Kohara Y."/>
            <person name="Fujiyama A."/>
            <person name="Arakawa K."/>
            <person name="Katayama T."/>
            <person name="Toyoda A."/>
            <person name="Kunieda T."/>
        </authorList>
    </citation>
    <scope>NUCLEOTIDE SEQUENCE [LARGE SCALE GENOMIC DNA]</scope>
    <source>
        <strain evidence="2 3">YOKOZUNA-1</strain>
    </source>
</reference>
<gene>
    <name evidence="2" type="primary">RvY_12388-1</name>
    <name evidence="2" type="synonym">RvY_12388.1</name>
    <name evidence="2" type="ORF">RvY_12388</name>
</gene>